<gene>
    <name evidence="9" type="ORF">AOG54_02790</name>
    <name evidence="8" type="ORF">SE19_06540</name>
</gene>
<dbReference type="OrthoDB" id="43026at2157"/>
<comment type="subcellular location">
    <subcellularLocation>
        <location evidence="1">Membrane</location>
        <topology evidence="1">Multi-pass membrane protein</topology>
    </subcellularLocation>
</comment>
<feature type="transmembrane region" description="Helical" evidence="6">
    <location>
        <begin position="278"/>
        <end position="307"/>
    </location>
</feature>
<feature type="transmembrane region" description="Helical" evidence="6">
    <location>
        <begin position="355"/>
        <end position="382"/>
    </location>
</feature>
<evidence type="ECO:0000256" key="1">
    <source>
        <dbReference type="ARBA" id="ARBA00004141"/>
    </source>
</evidence>
<dbReference type="RefSeq" id="WP_048101469.1">
    <property type="nucleotide sequence ID" value="NZ_LJCQ01000281.1"/>
</dbReference>
<dbReference type="EMBL" id="LKBG01000089">
    <property type="protein sequence ID" value="KQB35751.1"/>
    <property type="molecule type" value="Genomic_DNA"/>
</dbReference>
<feature type="transmembrane region" description="Helical" evidence="6">
    <location>
        <begin position="328"/>
        <end position="349"/>
    </location>
</feature>
<evidence type="ECO:0000313" key="8">
    <source>
        <dbReference type="EMBL" id="KPV46209.1"/>
    </source>
</evidence>
<dbReference type="InterPro" id="IPR046342">
    <property type="entry name" value="CBS_dom_sf"/>
</dbReference>
<keyword evidence="3 6" id="KW-1133">Transmembrane helix</keyword>
<dbReference type="Proteomes" id="UP000050320">
    <property type="component" value="Unassembled WGS sequence"/>
</dbReference>
<feature type="transmembrane region" description="Helical" evidence="6">
    <location>
        <begin position="18"/>
        <end position="41"/>
    </location>
</feature>
<dbReference type="Gene3D" id="3.10.580.10">
    <property type="entry name" value="CBS-domain"/>
    <property type="match status" value="1"/>
</dbReference>
<dbReference type="Proteomes" id="UP000050515">
    <property type="component" value="Unassembled WGS sequence"/>
</dbReference>
<sequence>MNDSNSGELQRHLTFKDIFFLSFGGMSPLLSILTYGAFAFTLAGYDAPIVMVIGTLLVLINGLSVNQLSKRFSTSGGYYTYAFQALSANVGFDTGWMYMFYSILYGLAYLAGAVFVISLILGIPVYFSFLIISVPSVILLIIGIKTSSRYAIYAVTLEVSFMAIMVVLSFFITHGNFYTPSFSRYPITSAGLFLGILFAMGIPTGYGTITPISGEAQDAKRVIGRSVIAVILSGGILATVVIYAFANIVLQTHYSIPFSDKLPIIDIIRYDFGKYGIYLYYAVAIATVNDAILAFLSFGSAASRTLFRMGYDRTIPSIFSKNVKNNPIVSVITVSIVMMIIPALMFRYMSPEIVFIFLGTVASLAGLFIHLSANFSLMRIGYRRGRRLISRMERKLWNYIIDYREFILASVGALISSIVLVYSAYSTVPYYTTIFLTWVVIGFILSEVKAIVTKTPYMPDIGREGKIVAENLTSMTVAKARNPATDVIVNINDTLRSAMEKMLSKNMPASIVVNNESKPIGTVYLIDILLLPQIAIEKGKINQIRIEKVVNIGENENITDAIRLMKENNVPLLAIIDASGKCTGTVSEREVLLQLGTVKKDDDTGAQATE</sequence>
<dbReference type="InterPro" id="IPR004841">
    <property type="entry name" value="AA-permease/SLC12A_dom"/>
</dbReference>
<evidence type="ECO:0000256" key="2">
    <source>
        <dbReference type="ARBA" id="ARBA00022692"/>
    </source>
</evidence>
<protein>
    <submittedName>
        <fullName evidence="8">Amino acid permease</fullName>
    </submittedName>
</protein>
<dbReference type="PATRIC" id="fig|507754.4.peg.114"/>
<dbReference type="PANTHER" id="PTHR42770:SF11">
    <property type="entry name" value="INNER MEMBRANE TRANSPORT PROTEIN YBAT"/>
    <property type="match status" value="1"/>
</dbReference>
<evidence type="ECO:0000313" key="10">
    <source>
        <dbReference type="Proteomes" id="UP000050320"/>
    </source>
</evidence>
<feature type="transmembrane region" description="Helical" evidence="6">
    <location>
        <begin position="428"/>
        <end position="448"/>
    </location>
</feature>
<dbReference type="InterPro" id="IPR050367">
    <property type="entry name" value="APC_superfamily"/>
</dbReference>
<dbReference type="Pfam" id="PF00324">
    <property type="entry name" value="AA_permease"/>
    <property type="match status" value="1"/>
</dbReference>
<dbReference type="Pfam" id="PF00571">
    <property type="entry name" value="CBS"/>
    <property type="match status" value="2"/>
</dbReference>
<feature type="transmembrane region" description="Helical" evidence="6">
    <location>
        <begin position="227"/>
        <end position="250"/>
    </location>
</feature>
<evidence type="ECO:0000256" key="5">
    <source>
        <dbReference type="PROSITE-ProRule" id="PRU00703"/>
    </source>
</evidence>
<evidence type="ECO:0000313" key="9">
    <source>
        <dbReference type="EMBL" id="KQB35751.1"/>
    </source>
</evidence>
<dbReference type="InterPro" id="IPR000644">
    <property type="entry name" value="CBS_dom"/>
</dbReference>
<dbReference type="SUPFAM" id="SSF54631">
    <property type="entry name" value="CBS-domain pair"/>
    <property type="match status" value="1"/>
</dbReference>
<feature type="transmembrane region" description="Helical" evidence="6">
    <location>
        <begin position="403"/>
        <end position="422"/>
    </location>
</feature>
<proteinExistence type="predicted"/>
<dbReference type="PROSITE" id="PS51371">
    <property type="entry name" value="CBS"/>
    <property type="match status" value="1"/>
</dbReference>
<dbReference type="Gene3D" id="1.20.1740.10">
    <property type="entry name" value="Amino acid/polyamine transporter I"/>
    <property type="match status" value="1"/>
</dbReference>
<reference evidence="9 10" key="2">
    <citation type="submission" date="2015-09" db="EMBL/GenBank/DDBJ databases">
        <title>Heavy metals and arsenic resistance mechanisms in polyextremophilic archaea of the family Ferroplasmaceae.</title>
        <authorList>
            <person name="Bulaev A.G."/>
            <person name="Kanygina A.V."/>
        </authorList>
    </citation>
    <scope>NUCLEOTIDE SEQUENCE [LARGE SCALE GENOMIC DNA]</scope>
    <source>
        <strain evidence="9 10">VT</strain>
    </source>
</reference>
<feature type="transmembrane region" description="Helical" evidence="6">
    <location>
        <begin position="98"/>
        <end position="120"/>
    </location>
</feature>
<feature type="transmembrane region" description="Helical" evidence="6">
    <location>
        <begin position="185"/>
        <end position="206"/>
    </location>
</feature>
<dbReference type="EMBL" id="LJCQ01000281">
    <property type="protein sequence ID" value="KPV46209.1"/>
    <property type="molecule type" value="Genomic_DNA"/>
</dbReference>
<keyword evidence="10" id="KW-1185">Reference proteome</keyword>
<feature type="transmembrane region" description="Helical" evidence="6">
    <location>
        <begin position="151"/>
        <end position="173"/>
    </location>
</feature>
<keyword evidence="2 6" id="KW-0812">Transmembrane</keyword>
<comment type="caution">
    <text evidence="8">The sequence shown here is derived from an EMBL/GenBank/DDBJ whole genome shotgun (WGS) entry which is preliminary data.</text>
</comment>
<keyword evidence="5" id="KW-0129">CBS domain</keyword>
<reference evidence="8 11" key="1">
    <citation type="submission" date="2015-09" db="EMBL/GenBank/DDBJ databases">
        <title>Draft genome sequence of Acidiplasma aeolicum DSM 18409.</title>
        <authorList>
            <person name="Hemp J."/>
        </authorList>
    </citation>
    <scope>NUCLEOTIDE SEQUENCE [LARGE SCALE GENOMIC DNA]</scope>
    <source>
        <strain evidence="8 11">V</strain>
    </source>
</reference>
<dbReference type="AlphaFoldDB" id="A0A0P9CKD9"/>
<evidence type="ECO:0000256" key="3">
    <source>
        <dbReference type="ARBA" id="ARBA00022989"/>
    </source>
</evidence>
<feature type="domain" description="CBS" evidence="7">
    <location>
        <begin position="543"/>
        <end position="604"/>
    </location>
</feature>
<dbReference type="GeneID" id="84222537"/>
<dbReference type="GO" id="GO:0016020">
    <property type="term" value="C:membrane"/>
    <property type="evidence" value="ECO:0007669"/>
    <property type="project" value="UniProtKB-SubCell"/>
</dbReference>
<feature type="transmembrane region" description="Helical" evidence="6">
    <location>
        <begin position="47"/>
        <end position="65"/>
    </location>
</feature>
<evidence type="ECO:0000313" key="11">
    <source>
        <dbReference type="Proteomes" id="UP000050515"/>
    </source>
</evidence>
<name>A0A0P9CKD9_9ARCH</name>
<feature type="transmembrane region" description="Helical" evidence="6">
    <location>
        <begin position="126"/>
        <end position="144"/>
    </location>
</feature>
<evidence type="ECO:0000256" key="4">
    <source>
        <dbReference type="ARBA" id="ARBA00023136"/>
    </source>
</evidence>
<evidence type="ECO:0000256" key="6">
    <source>
        <dbReference type="SAM" id="Phobius"/>
    </source>
</evidence>
<accession>A0A0P9CKD9</accession>
<evidence type="ECO:0000259" key="7">
    <source>
        <dbReference type="PROSITE" id="PS51371"/>
    </source>
</evidence>
<keyword evidence="4 6" id="KW-0472">Membrane</keyword>
<dbReference type="GO" id="GO:0055085">
    <property type="term" value="P:transmembrane transport"/>
    <property type="evidence" value="ECO:0007669"/>
    <property type="project" value="InterPro"/>
</dbReference>
<organism evidence="8 11">
    <name type="scientific">Acidiplasma aeolicum</name>
    <dbReference type="NCBI Taxonomy" id="507754"/>
    <lineage>
        <taxon>Archaea</taxon>
        <taxon>Methanobacteriati</taxon>
        <taxon>Thermoplasmatota</taxon>
        <taxon>Thermoplasmata</taxon>
        <taxon>Thermoplasmatales</taxon>
        <taxon>Ferroplasmaceae</taxon>
        <taxon>Acidiplasma</taxon>
    </lineage>
</organism>
<dbReference type="PANTHER" id="PTHR42770">
    <property type="entry name" value="AMINO ACID TRANSPORTER-RELATED"/>
    <property type="match status" value="1"/>
</dbReference>